<feature type="transmembrane region" description="Helical" evidence="6">
    <location>
        <begin position="165"/>
        <end position="184"/>
    </location>
</feature>
<dbReference type="EMBL" id="JACOQK010000001">
    <property type="protein sequence ID" value="MBC5786548.1"/>
    <property type="molecule type" value="Genomic_DNA"/>
</dbReference>
<dbReference type="InterPro" id="IPR004254">
    <property type="entry name" value="AdipoR/HlyIII-related"/>
</dbReference>
<dbReference type="Proteomes" id="UP000649151">
    <property type="component" value="Unassembled WGS sequence"/>
</dbReference>
<evidence type="ECO:0000256" key="1">
    <source>
        <dbReference type="ARBA" id="ARBA00004127"/>
    </source>
</evidence>
<keyword evidence="8" id="KW-1185">Reference proteome</keyword>
<feature type="transmembrane region" description="Helical" evidence="6">
    <location>
        <begin position="141"/>
        <end position="159"/>
    </location>
</feature>
<dbReference type="PANTHER" id="PTHR20855:SF129">
    <property type="entry name" value="HEMOLYSIN-3 HOMOLOG"/>
    <property type="match status" value="1"/>
</dbReference>
<comment type="subcellular location">
    <subcellularLocation>
        <location evidence="1">Endomembrane system</location>
        <topology evidence="1">Multi-pass membrane protein</topology>
    </subcellularLocation>
</comment>
<sequence>MSASCKPMKHYTLGEEIANAVSHGLGALLAIAGCVVLIVFSALNHSPLKVVTSSIFGASLILMFGMSTMYHALSNQKAKAVFRIFDHNAIFLLIAGTYTPLTLVALRGWLGWTIFGVVWAATILGIVLNSINMERFKKFSMVCYLVTGWCIIVAIVPLVQHLDLVDLVFLLAGGVAYTVGILFYRLKSIQYMHSIWHLFVLAGAIFHYFCVLNVMQ</sequence>
<dbReference type="PROSITE" id="PS51257">
    <property type="entry name" value="PROKAR_LIPOPROTEIN"/>
    <property type="match status" value="1"/>
</dbReference>
<evidence type="ECO:0000256" key="3">
    <source>
        <dbReference type="ARBA" id="ARBA00022692"/>
    </source>
</evidence>
<evidence type="ECO:0000256" key="2">
    <source>
        <dbReference type="ARBA" id="ARBA00008488"/>
    </source>
</evidence>
<reference evidence="7 8" key="1">
    <citation type="submission" date="2020-08" db="EMBL/GenBank/DDBJ databases">
        <title>Genome public.</title>
        <authorList>
            <person name="Liu C."/>
            <person name="Sun Q."/>
        </authorList>
    </citation>
    <scope>NUCLEOTIDE SEQUENCE [LARGE SCALE GENOMIC DNA]</scope>
    <source>
        <strain evidence="7 8">NSJ-27</strain>
    </source>
</reference>
<feature type="transmembrane region" description="Helical" evidence="6">
    <location>
        <begin position="109"/>
        <end position="129"/>
    </location>
</feature>
<dbReference type="InterPro" id="IPR005744">
    <property type="entry name" value="Hy-lIII"/>
</dbReference>
<evidence type="ECO:0000313" key="8">
    <source>
        <dbReference type="Proteomes" id="UP000649151"/>
    </source>
</evidence>
<proteinExistence type="inferred from homology"/>
<dbReference type="RefSeq" id="WP_069988174.1">
    <property type="nucleotide sequence ID" value="NZ_JACOQK010000001.1"/>
</dbReference>
<keyword evidence="3 6" id="KW-0812">Transmembrane</keyword>
<evidence type="ECO:0000256" key="5">
    <source>
        <dbReference type="ARBA" id="ARBA00023136"/>
    </source>
</evidence>
<dbReference type="NCBIfam" id="TIGR01065">
    <property type="entry name" value="hlyIII"/>
    <property type="match status" value="1"/>
</dbReference>
<name>A0ABR7IN40_9CLOT</name>
<dbReference type="PANTHER" id="PTHR20855">
    <property type="entry name" value="ADIPOR/PROGESTIN RECEPTOR-RELATED"/>
    <property type="match status" value="1"/>
</dbReference>
<feature type="transmembrane region" description="Helical" evidence="6">
    <location>
        <begin position="85"/>
        <end position="103"/>
    </location>
</feature>
<gene>
    <name evidence="7" type="ORF">H8Z77_00715</name>
</gene>
<comment type="similarity">
    <text evidence="2">Belongs to the UPF0073 (Hly-III) family.</text>
</comment>
<organism evidence="7 8">
    <name type="scientific">Clostridium facile</name>
    <dbReference type="NCBI Taxonomy" id="2763035"/>
    <lineage>
        <taxon>Bacteria</taxon>
        <taxon>Bacillati</taxon>
        <taxon>Bacillota</taxon>
        <taxon>Clostridia</taxon>
        <taxon>Eubacteriales</taxon>
        <taxon>Clostridiaceae</taxon>
        <taxon>Clostridium</taxon>
    </lineage>
</organism>
<comment type="caution">
    <text evidence="7">The sequence shown here is derived from an EMBL/GenBank/DDBJ whole genome shotgun (WGS) entry which is preliminary data.</text>
</comment>
<evidence type="ECO:0000256" key="6">
    <source>
        <dbReference type="SAM" id="Phobius"/>
    </source>
</evidence>
<dbReference type="Pfam" id="PF03006">
    <property type="entry name" value="HlyIII"/>
    <property type="match status" value="1"/>
</dbReference>
<feature type="transmembrane region" description="Helical" evidence="6">
    <location>
        <begin position="196"/>
        <end position="215"/>
    </location>
</feature>
<keyword evidence="4 6" id="KW-1133">Transmembrane helix</keyword>
<keyword evidence="5 6" id="KW-0472">Membrane</keyword>
<protein>
    <submittedName>
        <fullName evidence="7">Hemolysin III family protein</fullName>
    </submittedName>
</protein>
<accession>A0ABR7IN40</accession>
<feature type="transmembrane region" description="Helical" evidence="6">
    <location>
        <begin position="21"/>
        <end position="43"/>
    </location>
</feature>
<feature type="transmembrane region" description="Helical" evidence="6">
    <location>
        <begin position="55"/>
        <end position="73"/>
    </location>
</feature>
<evidence type="ECO:0000256" key="4">
    <source>
        <dbReference type="ARBA" id="ARBA00022989"/>
    </source>
</evidence>
<evidence type="ECO:0000313" key="7">
    <source>
        <dbReference type="EMBL" id="MBC5786548.1"/>
    </source>
</evidence>